<reference evidence="1" key="1">
    <citation type="submission" date="2022-05" db="EMBL/GenBank/DDBJ databases">
        <title>Expanded diversity of anoxic marine methylotrophy in a Black Sea sulfate reducing microorganism.</title>
        <authorList>
            <person name="Fischer P.Q."/>
            <person name="Stams A.J.M."/>
            <person name="Villanueva L."/>
            <person name="Sousa D.Z."/>
        </authorList>
    </citation>
    <scope>NUCLEOTIDE SEQUENCE</scope>
    <source>
        <strain evidence="1">P130</strain>
    </source>
</reference>
<evidence type="ECO:0000313" key="1">
    <source>
        <dbReference type="EMBL" id="MDO0823684.1"/>
    </source>
</evidence>
<protein>
    <submittedName>
        <fullName evidence="1">Aspartyl-phosphate phosphatase Spo0E family protein</fullName>
    </submittedName>
</protein>
<gene>
    <name evidence="1" type="ORF">M8H41_12585</name>
</gene>
<organism evidence="1 2">
    <name type="scientific">Desulfosporosinus nitroreducens</name>
    <dbReference type="NCBI Taxonomy" id="2018668"/>
    <lineage>
        <taxon>Bacteria</taxon>
        <taxon>Bacillati</taxon>
        <taxon>Bacillota</taxon>
        <taxon>Clostridia</taxon>
        <taxon>Eubacteriales</taxon>
        <taxon>Desulfitobacteriaceae</taxon>
        <taxon>Desulfosporosinus</taxon>
    </lineage>
</organism>
<dbReference type="InterPro" id="IPR036638">
    <property type="entry name" value="HLH_DNA-bd_sf"/>
</dbReference>
<dbReference type="InterPro" id="IPR018540">
    <property type="entry name" value="Spo0E-like"/>
</dbReference>
<sequence>MRGDLQDLLNAVETKRDQLNKLATFKKLTSEEVVTISRELDKLLNEVNSLSNGKKDKIDRNL</sequence>
<name>A0ABT8QT72_9FIRM</name>
<dbReference type="Proteomes" id="UP001176021">
    <property type="component" value="Unassembled WGS sequence"/>
</dbReference>
<keyword evidence="2" id="KW-1185">Reference proteome</keyword>
<dbReference type="EMBL" id="JAMJEV010000009">
    <property type="protein sequence ID" value="MDO0823684.1"/>
    <property type="molecule type" value="Genomic_DNA"/>
</dbReference>
<dbReference type="RefSeq" id="WP_302048926.1">
    <property type="nucleotide sequence ID" value="NZ_JAMJEV010000009.1"/>
</dbReference>
<dbReference type="InterPro" id="IPR037208">
    <property type="entry name" value="Spo0E-like_sf"/>
</dbReference>
<comment type="caution">
    <text evidence="1">The sequence shown here is derived from an EMBL/GenBank/DDBJ whole genome shotgun (WGS) entry which is preliminary data.</text>
</comment>
<accession>A0ABT8QT72</accession>
<evidence type="ECO:0000313" key="2">
    <source>
        <dbReference type="Proteomes" id="UP001176021"/>
    </source>
</evidence>
<proteinExistence type="predicted"/>
<dbReference type="Pfam" id="PF09388">
    <property type="entry name" value="SpoOE-like"/>
    <property type="match status" value="1"/>
</dbReference>
<dbReference type="SUPFAM" id="SSF140500">
    <property type="entry name" value="BAS1536-like"/>
    <property type="match status" value="1"/>
</dbReference>
<dbReference type="Gene3D" id="4.10.280.10">
    <property type="entry name" value="Helix-loop-helix DNA-binding domain"/>
    <property type="match status" value="1"/>
</dbReference>